<evidence type="ECO:0000313" key="2">
    <source>
        <dbReference type="Proteomes" id="UP000279372"/>
    </source>
</evidence>
<organism evidence="1 2">
    <name type="scientific">Pseudomonas syringae pv. philadelphi</name>
    <dbReference type="NCBI Taxonomy" id="251706"/>
    <lineage>
        <taxon>Bacteria</taxon>
        <taxon>Pseudomonadati</taxon>
        <taxon>Pseudomonadota</taxon>
        <taxon>Gammaproteobacteria</taxon>
        <taxon>Pseudomonadales</taxon>
        <taxon>Pseudomonadaceae</taxon>
        <taxon>Pseudomonas</taxon>
    </lineage>
</organism>
<reference evidence="1 2" key="1">
    <citation type="submission" date="2018-08" db="EMBL/GenBank/DDBJ databases">
        <title>Recombination of ecologically and evolutionarily significant loci maintains genetic cohesion in the Pseudomonas syringae species complex.</title>
        <authorList>
            <person name="Dillon M."/>
            <person name="Thakur S."/>
            <person name="Almeida R.N.D."/>
            <person name="Weir B.S."/>
            <person name="Guttman D.S."/>
        </authorList>
    </citation>
    <scope>NUCLEOTIDE SEQUENCE [LARGE SCALE GENOMIC DNA]</scope>
    <source>
        <strain evidence="1 2">ICMP 8902</strain>
    </source>
</reference>
<gene>
    <name evidence="1" type="ORF">ALQ33_200203</name>
</gene>
<sequence length="54" mass="6270">MLKLHQQPELLARLGSQARNSVASLLNLDLMLDQYESIFAQTLQDRITWRSVRT</sequence>
<dbReference type="AlphaFoldDB" id="A0A3M3YV69"/>
<comment type="caution">
    <text evidence="1">The sequence shown here is derived from an EMBL/GenBank/DDBJ whole genome shotgun (WGS) entry which is preliminary data.</text>
</comment>
<dbReference type="Proteomes" id="UP000279372">
    <property type="component" value="Unassembled WGS sequence"/>
</dbReference>
<accession>A0A3M3YV69</accession>
<evidence type="ECO:0000313" key="1">
    <source>
        <dbReference type="EMBL" id="RMO86111.1"/>
    </source>
</evidence>
<dbReference type="EMBL" id="RBQB01000225">
    <property type="protein sequence ID" value="RMO86111.1"/>
    <property type="molecule type" value="Genomic_DNA"/>
</dbReference>
<protein>
    <submittedName>
        <fullName evidence="1">Uncharacterized protein</fullName>
    </submittedName>
</protein>
<name>A0A3M3YV69_9PSED</name>
<proteinExistence type="predicted"/>